<dbReference type="PANTHER" id="PTHR12616">
    <property type="entry name" value="VACUOLAR PROTEIN SORTING VPS41"/>
    <property type="match status" value="1"/>
</dbReference>
<dbReference type="GO" id="GO:0030897">
    <property type="term" value="C:HOPS complex"/>
    <property type="evidence" value="ECO:0007669"/>
    <property type="project" value="TreeGrafter"/>
</dbReference>
<keyword evidence="2" id="KW-0813">Transport</keyword>
<reference evidence="9" key="1">
    <citation type="submission" date="2022-11" db="UniProtKB">
        <authorList>
            <consortium name="WormBaseParasite"/>
        </authorList>
    </citation>
    <scope>IDENTIFICATION</scope>
</reference>
<dbReference type="GO" id="GO:0006623">
    <property type="term" value="P:protein targeting to vacuole"/>
    <property type="evidence" value="ECO:0007669"/>
    <property type="project" value="InterPro"/>
</dbReference>
<dbReference type="InterPro" id="IPR036322">
    <property type="entry name" value="WD40_repeat_dom_sf"/>
</dbReference>
<evidence type="ECO:0000313" key="8">
    <source>
        <dbReference type="Proteomes" id="UP000887574"/>
    </source>
</evidence>
<dbReference type="InterPro" id="IPR000547">
    <property type="entry name" value="Clathrin_H-chain/VPS_repeat"/>
</dbReference>
<organism evidence="8 9">
    <name type="scientific">Ditylenchus dipsaci</name>
    <dbReference type="NCBI Taxonomy" id="166011"/>
    <lineage>
        <taxon>Eukaryota</taxon>
        <taxon>Metazoa</taxon>
        <taxon>Ecdysozoa</taxon>
        <taxon>Nematoda</taxon>
        <taxon>Chromadorea</taxon>
        <taxon>Rhabditida</taxon>
        <taxon>Tylenchina</taxon>
        <taxon>Tylenchomorpha</taxon>
        <taxon>Sphaerularioidea</taxon>
        <taxon>Anguinidae</taxon>
        <taxon>Anguininae</taxon>
        <taxon>Ditylenchus</taxon>
    </lineage>
</organism>
<evidence type="ECO:0000256" key="5">
    <source>
        <dbReference type="PROSITE-ProRule" id="PRU01006"/>
    </source>
</evidence>
<evidence type="ECO:0000256" key="1">
    <source>
        <dbReference type="ARBA" id="ARBA00004371"/>
    </source>
</evidence>
<dbReference type="Gene3D" id="2.130.10.10">
    <property type="entry name" value="YVTN repeat-like/Quinoprotein amine dehydrogenase"/>
    <property type="match status" value="1"/>
</dbReference>
<keyword evidence="3" id="KW-0653">Protein transport</keyword>
<dbReference type="PROSITE" id="PS50236">
    <property type="entry name" value="CHCR"/>
    <property type="match status" value="1"/>
</dbReference>
<evidence type="ECO:0000256" key="4">
    <source>
        <dbReference type="ARBA" id="ARBA00023228"/>
    </source>
</evidence>
<feature type="domain" description="Vps41 beta-propeller" evidence="7">
    <location>
        <begin position="66"/>
        <end position="157"/>
    </location>
</feature>
<feature type="region of interest" description="Disordered" evidence="6">
    <location>
        <begin position="1"/>
        <end position="25"/>
    </location>
</feature>
<evidence type="ECO:0000313" key="9">
    <source>
        <dbReference type="WBParaSite" id="jg14499"/>
    </source>
</evidence>
<evidence type="ECO:0000256" key="3">
    <source>
        <dbReference type="ARBA" id="ARBA00022927"/>
    </source>
</evidence>
<dbReference type="Pfam" id="PF23556">
    <property type="entry name" value="TPR_Vps41"/>
    <property type="match status" value="1"/>
</dbReference>
<evidence type="ECO:0000256" key="6">
    <source>
        <dbReference type="SAM" id="MobiDB-lite"/>
    </source>
</evidence>
<dbReference type="SMART" id="SM00299">
    <property type="entry name" value="CLH"/>
    <property type="match status" value="1"/>
</dbReference>
<dbReference type="GO" id="GO:0016236">
    <property type="term" value="P:macroautophagy"/>
    <property type="evidence" value="ECO:0007669"/>
    <property type="project" value="TreeGrafter"/>
</dbReference>
<dbReference type="GO" id="GO:0005770">
    <property type="term" value="C:late endosome"/>
    <property type="evidence" value="ECO:0007669"/>
    <property type="project" value="TreeGrafter"/>
</dbReference>
<dbReference type="SMART" id="SM00320">
    <property type="entry name" value="WD40"/>
    <property type="match status" value="2"/>
</dbReference>
<dbReference type="Pfam" id="PF23411">
    <property type="entry name" value="Beta-prop_Vps41"/>
    <property type="match status" value="1"/>
</dbReference>
<name>A0A915D1U2_9BILA</name>
<proteinExistence type="predicted"/>
<dbReference type="GO" id="GO:0009267">
    <property type="term" value="P:cellular response to starvation"/>
    <property type="evidence" value="ECO:0007669"/>
    <property type="project" value="TreeGrafter"/>
</dbReference>
<evidence type="ECO:0000259" key="7">
    <source>
        <dbReference type="Pfam" id="PF23411"/>
    </source>
</evidence>
<dbReference type="InterPro" id="IPR001680">
    <property type="entry name" value="WD40_rpt"/>
</dbReference>
<dbReference type="GO" id="GO:0005764">
    <property type="term" value="C:lysosome"/>
    <property type="evidence" value="ECO:0007669"/>
    <property type="project" value="UniProtKB-SubCell"/>
</dbReference>
<dbReference type="AlphaFoldDB" id="A0A915D1U2"/>
<dbReference type="InterPro" id="IPR045111">
    <property type="entry name" value="Vps41/Vps8"/>
</dbReference>
<dbReference type="InterPro" id="IPR015943">
    <property type="entry name" value="WD40/YVTN_repeat-like_dom_sf"/>
</dbReference>
<feature type="repeat" description="CHCR" evidence="5">
    <location>
        <begin position="642"/>
        <end position="794"/>
    </location>
</feature>
<accession>A0A915D1U2</accession>
<dbReference type="GO" id="GO:0034058">
    <property type="term" value="P:endosomal vesicle fusion"/>
    <property type="evidence" value="ECO:0007669"/>
    <property type="project" value="TreeGrafter"/>
</dbReference>
<dbReference type="InterPro" id="IPR057780">
    <property type="entry name" value="Beta-prop_Vps41"/>
</dbReference>
<sequence length="964" mass="108051">MNNISRSTVEDQLCPDSPSTSVSNQLDLSLREAERTKLSADTTLTLQQELEQDDEEEEVLIEPRFKYSRILNDVSRILEGDPASCIAVHDKFIAIGGLSGRIYLFDHMGNTHMEFTARHHKCAVSCISIDQPGNYFVSCANDFHVSIFGIGSDEYNQNVDLRSTNQPAKSQGSGVSKKEEEGWISAISWQGPYIAFTNETGTKYMTGWANTICICGISAAPHSKTSPSVRPNTSLPVRKYGQILHRWILQDFFVAGISYTLPGAQDQWTTSLDPYNNSQLSGTANGSANAGSTAKKWREIIAFGIKVTSNETDEHNGIPFDSMSSVSTSSVLTTATTAMLLNLTSSETQSNHQHKTSAQLLIIRPIPRLPTPGSSSLSPPAMNDYQLMAEDAIEMRHAEPKYLNRFLLAALPRDNMFFLMGTRELIEAHPCSIDNRVSWFLENGLYADAVECAMRNKDFLQETSVLEVGKKLIDHLIEQGDFEAAASYLPKICARHKEEWEIYVDEFEKHHQILKLVPVIPTKEPKLEPECYEAILTAALVGGLIDKTIRRIADDNSRSSDSTKSNSSPFPSITKEDLTNLYQSLAHLFVYARQFDKAVTVYMLLKDQVVFRVIDQYNLFNLVKDKIVELMEVNTDLAVRLLLSNRDSIPASDVVTQLSKQPRLQMAYLNQLLNLRKQSMEMGGKKDDVEIRRYSDMLIRLYADHDRSKLLPFLKRCENYQLDLALDICKRKQFVEEAVYLLGRSGNRMEALDVIVQKLGRIEYAVDFCTDHSDKRLWNSSACSFVDPLSVVEKIPEDMEIPSDSELQVKLLKDSHNVGALDVVNLFKRRIKPVVAEVRFETFCVEKKDAIIYDKNSAITLPTLNSPSTTISPGEVRLFGCGHALHTKCLEESLTRSSFTIEKSASNSSLAIPPGSSYKLEGYGSSSSFLLPQHQHKKVNGTKEEICDDWLPLTKGALNALNRN</sequence>
<dbReference type="WBParaSite" id="jg14499">
    <property type="protein sequence ID" value="jg14499"/>
    <property type="gene ID" value="jg14499"/>
</dbReference>
<dbReference type="PANTHER" id="PTHR12616:SF1">
    <property type="entry name" value="VACUOLAR PROTEIN SORTING-ASSOCIATED PROTEIN 41 HOMOLOG"/>
    <property type="match status" value="1"/>
</dbReference>
<comment type="subcellular location">
    <subcellularLocation>
        <location evidence="1">Lysosome</location>
    </subcellularLocation>
</comment>
<protein>
    <submittedName>
        <fullName evidence="9">Vacuolar protein sorting-associated protein 41 homolog</fullName>
    </submittedName>
</protein>
<dbReference type="SUPFAM" id="SSF50978">
    <property type="entry name" value="WD40 repeat-like"/>
    <property type="match status" value="1"/>
</dbReference>
<evidence type="ECO:0000256" key="2">
    <source>
        <dbReference type="ARBA" id="ARBA00022448"/>
    </source>
</evidence>
<keyword evidence="4" id="KW-0458">Lysosome</keyword>
<keyword evidence="8" id="KW-1185">Reference proteome</keyword>
<dbReference type="Proteomes" id="UP000887574">
    <property type="component" value="Unplaced"/>
</dbReference>